<dbReference type="EMBL" id="CAJNOJ010000057">
    <property type="protein sequence ID" value="CAF0987946.1"/>
    <property type="molecule type" value="Genomic_DNA"/>
</dbReference>
<dbReference type="PANTHER" id="PTHR16263:SF4">
    <property type="entry name" value="TETRATRICOPEPTIDE REPEAT PROTEIN 38"/>
    <property type="match status" value="1"/>
</dbReference>
<sequence>MPFRDQWRDVKCLHEDGIPIDTTSNETAKLFDATLTQYTGWYNDKQMGGVESTLSRLLASDPTCVTSQILATGLELLATASPSASSHAKVLESLGNATSSNPYIKLHTQALLQWSSGSFSKAADTWEQLLVLYPFDMLAIKFSSDTYFYIGDREMLRDSIARVLPIWETSSDRPLKSYLYGMYAFGLGETNMVERSKKEALYGLELNPHDGWATHALAHAIEYAGEVSQGIEILKKTQHEWSTSDVIKPHIDWHWALYEIERGQREVAEEILTKHILSRDCDLIMLDFVDIASLIYRLRLAGQNSSTIYTSALLKKFLHDHLHDHTLIFNDLHIYFILDDYADEEHRKDFLRTLKESYETSDFESSSVYRQVGKYIFQAMDEFKAKNYSRVVELLYPIRNKIYQIGGSNAQRDLFYLLLIHSAVHSSEHHHQQLAKQLINERCLQRNKTQSKMMENYANVLLHD</sequence>
<evidence type="ECO:0000256" key="3">
    <source>
        <dbReference type="ARBA" id="ARBA00022737"/>
    </source>
</evidence>
<gene>
    <name evidence="5" type="ORF">EDS130_LOCUS14235</name>
</gene>
<dbReference type="PANTHER" id="PTHR16263">
    <property type="entry name" value="TETRATRICOPEPTIDE REPEAT PROTEIN 38"/>
    <property type="match status" value="1"/>
</dbReference>
<organism evidence="5 6">
    <name type="scientific">Adineta ricciae</name>
    <name type="common">Rotifer</name>
    <dbReference type="NCBI Taxonomy" id="249248"/>
    <lineage>
        <taxon>Eukaryota</taxon>
        <taxon>Metazoa</taxon>
        <taxon>Spiralia</taxon>
        <taxon>Gnathifera</taxon>
        <taxon>Rotifera</taxon>
        <taxon>Eurotatoria</taxon>
        <taxon>Bdelloidea</taxon>
        <taxon>Adinetida</taxon>
        <taxon>Adinetidae</taxon>
        <taxon>Adineta</taxon>
    </lineage>
</organism>
<dbReference type="InterPro" id="IPR033891">
    <property type="entry name" value="TTC38"/>
</dbReference>
<comment type="similarity">
    <text evidence="1">Belongs to the TTC38 family.</text>
</comment>
<dbReference type="InterPro" id="IPR011990">
    <property type="entry name" value="TPR-like_helical_dom_sf"/>
</dbReference>
<proteinExistence type="inferred from homology"/>
<keyword evidence="3" id="KW-0677">Repeat</keyword>
<reference evidence="5" key="1">
    <citation type="submission" date="2021-02" db="EMBL/GenBank/DDBJ databases">
        <authorList>
            <person name="Nowell W R."/>
        </authorList>
    </citation>
    <scope>NUCLEOTIDE SEQUENCE</scope>
</reference>
<evidence type="ECO:0000256" key="4">
    <source>
        <dbReference type="ARBA" id="ARBA00022803"/>
    </source>
</evidence>
<dbReference type="Gene3D" id="1.25.40.10">
    <property type="entry name" value="Tetratricopeptide repeat domain"/>
    <property type="match status" value="1"/>
</dbReference>
<evidence type="ECO:0000256" key="1">
    <source>
        <dbReference type="ARBA" id="ARBA00005857"/>
    </source>
</evidence>
<name>A0A814FNA1_ADIRI</name>
<dbReference type="SUPFAM" id="SSF48452">
    <property type="entry name" value="TPR-like"/>
    <property type="match status" value="1"/>
</dbReference>
<evidence type="ECO:0000313" key="5">
    <source>
        <dbReference type="EMBL" id="CAF0987946.1"/>
    </source>
</evidence>
<protein>
    <recommendedName>
        <fullName evidence="2">Tetratricopeptide repeat protein 38</fullName>
    </recommendedName>
</protein>
<evidence type="ECO:0000313" key="6">
    <source>
        <dbReference type="Proteomes" id="UP000663852"/>
    </source>
</evidence>
<evidence type="ECO:0000256" key="2">
    <source>
        <dbReference type="ARBA" id="ARBA00019992"/>
    </source>
</evidence>
<dbReference type="CDD" id="cd05804">
    <property type="entry name" value="StaR_like"/>
    <property type="match status" value="1"/>
</dbReference>
<keyword evidence="4" id="KW-0802">TPR repeat</keyword>
<dbReference type="AlphaFoldDB" id="A0A814FNA1"/>
<accession>A0A814FNA1</accession>
<dbReference type="Proteomes" id="UP000663852">
    <property type="component" value="Unassembled WGS sequence"/>
</dbReference>
<dbReference type="OrthoDB" id="1427555at2759"/>
<comment type="caution">
    <text evidence="5">The sequence shown here is derived from an EMBL/GenBank/DDBJ whole genome shotgun (WGS) entry which is preliminary data.</text>
</comment>